<dbReference type="RefSeq" id="WP_263542221.1">
    <property type="nucleotide sequence ID" value="NZ_JAOVZO020000018.1"/>
</dbReference>
<accession>A0A9X4BKT3</accession>
<dbReference type="AlphaFoldDB" id="A0A9X4BKT3"/>
<organism evidence="2 3">
    <name type="scientific">Tahibacter soli</name>
    <dbReference type="NCBI Taxonomy" id="2983605"/>
    <lineage>
        <taxon>Bacteria</taxon>
        <taxon>Pseudomonadati</taxon>
        <taxon>Pseudomonadota</taxon>
        <taxon>Gammaproteobacteria</taxon>
        <taxon>Lysobacterales</taxon>
        <taxon>Rhodanobacteraceae</taxon>
        <taxon>Tahibacter</taxon>
    </lineage>
</organism>
<evidence type="ECO:0000256" key="1">
    <source>
        <dbReference type="SAM" id="MobiDB-lite"/>
    </source>
</evidence>
<keyword evidence="3" id="KW-1185">Reference proteome</keyword>
<proteinExistence type="predicted"/>
<feature type="compositionally biased region" description="Basic and acidic residues" evidence="1">
    <location>
        <begin position="41"/>
        <end position="56"/>
    </location>
</feature>
<feature type="region of interest" description="Disordered" evidence="1">
    <location>
        <begin position="33"/>
        <end position="56"/>
    </location>
</feature>
<name>A0A9X4BKT3_9GAMM</name>
<evidence type="ECO:0000313" key="2">
    <source>
        <dbReference type="EMBL" id="MDC8014562.1"/>
    </source>
</evidence>
<evidence type="ECO:0000313" key="3">
    <source>
        <dbReference type="Proteomes" id="UP001139971"/>
    </source>
</evidence>
<comment type="caution">
    <text evidence="2">The sequence shown here is derived from an EMBL/GenBank/DDBJ whole genome shotgun (WGS) entry which is preliminary data.</text>
</comment>
<protein>
    <submittedName>
        <fullName evidence="2">Uncharacterized protein</fullName>
    </submittedName>
</protein>
<dbReference type="Proteomes" id="UP001139971">
    <property type="component" value="Unassembled WGS sequence"/>
</dbReference>
<gene>
    <name evidence="2" type="ORF">OD750_018610</name>
</gene>
<reference evidence="2" key="1">
    <citation type="submission" date="2023-02" db="EMBL/GenBank/DDBJ databases">
        <title>Tahibacter soli sp. nov. isolated from soil.</title>
        <authorList>
            <person name="Baek J.H."/>
            <person name="Lee J.K."/>
            <person name="Choi D.G."/>
            <person name="Jeon C.O."/>
        </authorList>
    </citation>
    <scope>NUCLEOTIDE SEQUENCE</scope>
    <source>
        <strain evidence="2">BL</strain>
    </source>
</reference>
<sequence>MTLSTVLPAPFVSTAWRVSVTNSSLPASSRKLAETTQVCLRDSRPPDVDDSRRRDATDVVKVARRFAASRHSTGSADPRGRAA</sequence>
<dbReference type="EMBL" id="JAOVZO020000018">
    <property type="protein sequence ID" value="MDC8014562.1"/>
    <property type="molecule type" value="Genomic_DNA"/>
</dbReference>